<feature type="chain" id="PRO_5005262872" evidence="10">
    <location>
        <begin position="19"/>
        <end position="264"/>
    </location>
</feature>
<feature type="active site" description="Acyl-ester intermediate" evidence="7">
    <location>
        <position position="48"/>
    </location>
</feature>
<dbReference type="PANTHER" id="PTHR35333">
    <property type="entry name" value="BETA-LACTAMASE"/>
    <property type="match status" value="1"/>
</dbReference>
<feature type="active site" evidence="7">
    <location>
        <position position="105"/>
    </location>
</feature>
<evidence type="ECO:0000256" key="5">
    <source>
        <dbReference type="ARBA" id="ARBA00022984"/>
    </source>
</evidence>
<dbReference type="GO" id="GO:0030655">
    <property type="term" value="P:beta-lactam antibiotic catabolic process"/>
    <property type="evidence" value="ECO:0007669"/>
    <property type="project" value="InterPro"/>
</dbReference>
<evidence type="ECO:0000256" key="1">
    <source>
        <dbReference type="ARBA" id="ARBA00007164"/>
    </source>
</evidence>
<dbReference type="Gene3D" id="3.40.710.10">
    <property type="entry name" value="DD-peptidase/beta-lactamase superfamily"/>
    <property type="match status" value="1"/>
</dbReference>
<dbReference type="GO" id="GO:0009002">
    <property type="term" value="F:serine-type D-Ala-D-Ala carboxypeptidase activity"/>
    <property type="evidence" value="ECO:0007669"/>
    <property type="project" value="InterPro"/>
</dbReference>
<keyword evidence="2 10" id="KW-0732">Signal</keyword>
<dbReference type="InterPro" id="IPR012338">
    <property type="entry name" value="Beta-lactam/transpept-like"/>
</dbReference>
<dbReference type="GO" id="GO:0009252">
    <property type="term" value="P:peptidoglycan biosynthetic process"/>
    <property type="evidence" value="ECO:0007669"/>
    <property type="project" value="UniProtKB-KW"/>
</dbReference>
<dbReference type="GO" id="GO:0071555">
    <property type="term" value="P:cell wall organization"/>
    <property type="evidence" value="ECO:0007669"/>
    <property type="project" value="UniProtKB-KW"/>
</dbReference>
<dbReference type="InterPro" id="IPR001967">
    <property type="entry name" value="Peptidase_S11_N"/>
</dbReference>
<dbReference type="GO" id="GO:0008360">
    <property type="term" value="P:regulation of cell shape"/>
    <property type="evidence" value="ECO:0007669"/>
    <property type="project" value="UniProtKB-KW"/>
</dbReference>
<dbReference type="PANTHER" id="PTHR35333:SF3">
    <property type="entry name" value="BETA-LACTAMASE-TYPE TRANSPEPTIDASE FOLD CONTAINING PROTEIN"/>
    <property type="match status" value="1"/>
</dbReference>
<name>A0A0J5P464_9PAST</name>
<proteinExistence type="inferred from homology"/>
<dbReference type="AlphaFoldDB" id="A0A0J5P464"/>
<keyword evidence="3" id="KW-0378">Hydrolase</keyword>
<dbReference type="GO" id="GO:0046677">
    <property type="term" value="P:response to antibiotic"/>
    <property type="evidence" value="ECO:0007669"/>
    <property type="project" value="InterPro"/>
</dbReference>
<organism evidence="12 13">
    <name type="scientific">Muribacter muris</name>
    <dbReference type="NCBI Taxonomy" id="67855"/>
    <lineage>
        <taxon>Bacteria</taxon>
        <taxon>Pseudomonadati</taxon>
        <taxon>Pseudomonadota</taxon>
        <taxon>Gammaproteobacteria</taxon>
        <taxon>Pasteurellales</taxon>
        <taxon>Pasteurellaceae</taxon>
        <taxon>Muribacter</taxon>
    </lineage>
</organism>
<dbReference type="InterPro" id="IPR000871">
    <property type="entry name" value="Beta-lactam_class-A"/>
</dbReference>
<dbReference type="PATRIC" id="fig|67855.3.peg.1692"/>
<dbReference type="GO" id="GO:0008800">
    <property type="term" value="F:beta-lactamase activity"/>
    <property type="evidence" value="ECO:0007669"/>
    <property type="project" value="InterPro"/>
</dbReference>
<reference evidence="12 13" key="1">
    <citation type="submission" date="2014-12" db="EMBL/GenBank/DDBJ databases">
        <title>Reclassification of Actinobacillus muris as Muribacter muris.</title>
        <authorList>
            <person name="Christensen H."/>
            <person name="Nicklas W."/>
            <person name="Bisgaard M."/>
        </authorList>
    </citation>
    <scope>NUCLEOTIDE SEQUENCE [LARGE SCALE GENOMIC DNA]</scope>
    <source>
        <strain evidence="12 13">Ackerman80-443D</strain>
    </source>
</reference>
<dbReference type="SUPFAM" id="SSF56601">
    <property type="entry name" value="beta-lactamase/transpeptidase-like"/>
    <property type="match status" value="1"/>
</dbReference>
<keyword evidence="4" id="KW-0133">Cell shape</keyword>
<keyword evidence="6" id="KW-0961">Cell wall biogenesis/degradation</keyword>
<dbReference type="RefSeq" id="WP_047977298.1">
    <property type="nucleotide sequence ID" value="NZ_JWIZ01000050.1"/>
</dbReference>
<gene>
    <name evidence="12" type="ORF">RO21_08120</name>
</gene>
<sequence>MLKKLLLTVALFPAFVAAYTGQSYVVYDFSHNRVLESHQPNQIKPIASVTKLMTANVFLENNTDKHCTAAITQADTDFIKGTYTHLPKNKPIACHELLKAMLVQSDNYAAHALSRASGMSRAQFIQKMNQKAKQLGMHSTHFKDSSGLSSENVSSVADLVKLSRYSLQKPMIRELSNTRATLVKVGNKHIYMHNTNALVRNEIFDAALNKTGYTKEAGYNLVFINKHRCRNGMIGVISLNNQSAGFRANFTKQKLMQYGCTTIG</sequence>
<evidence type="ECO:0000259" key="11">
    <source>
        <dbReference type="Pfam" id="PF00768"/>
    </source>
</evidence>
<keyword evidence="5" id="KW-0573">Peptidoglycan synthesis</keyword>
<feature type="domain" description="Peptidase S11 D-alanyl-D-alanine carboxypeptidase A N-terminal" evidence="11">
    <location>
        <begin position="19"/>
        <end position="226"/>
    </location>
</feature>
<dbReference type="EMBL" id="JWIZ01000050">
    <property type="protein sequence ID" value="KMK51086.1"/>
    <property type="molecule type" value="Genomic_DNA"/>
</dbReference>
<protein>
    <submittedName>
        <fullName evidence="12">D-alanyl-D-alanine endopeptidase</fullName>
    </submittedName>
</protein>
<evidence type="ECO:0000313" key="12">
    <source>
        <dbReference type="EMBL" id="KMK51086.1"/>
    </source>
</evidence>
<evidence type="ECO:0000256" key="8">
    <source>
        <dbReference type="PIRSR" id="PIRSR618044-2"/>
    </source>
</evidence>
<evidence type="ECO:0000256" key="10">
    <source>
        <dbReference type="SAM" id="SignalP"/>
    </source>
</evidence>
<dbReference type="PRINTS" id="PR00725">
    <property type="entry name" value="DADACBPTASE1"/>
</dbReference>
<dbReference type="GO" id="GO:0006508">
    <property type="term" value="P:proteolysis"/>
    <property type="evidence" value="ECO:0007669"/>
    <property type="project" value="InterPro"/>
</dbReference>
<feature type="active site" description="Proton acceptor" evidence="7">
    <location>
        <position position="51"/>
    </location>
</feature>
<dbReference type="STRING" id="67855.RO21_08120"/>
<accession>A0A0J5P464</accession>
<comment type="caution">
    <text evidence="12">The sequence shown here is derived from an EMBL/GenBank/DDBJ whole genome shotgun (WGS) entry which is preliminary data.</text>
</comment>
<feature type="binding site" evidence="8">
    <location>
        <position position="210"/>
    </location>
    <ligand>
        <name>substrate</name>
    </ligand>
</feature>
<dbReference type="Proteomes" id="UP000036270">
    <property type="component" value="Unassembled WGS sequence"/>
</dbReference>
<evidence type="ECO:0000256" key="9">
    <source>
        <dbReference type="RuleBase" id="RU004016"/>
    </source>
</evidence>
<keyword evidence="13" id="KW-1185">Reference proteome</keyword>
<evidence type="ECO:0000256" key="3">
    <source>
        <dbReference type="ARBA" id="ARBA00022801"/>
    </source>
</evidence>
<comment type="similarity">
    <text evidence="1 9">Belongs to the peptidase S11 family.</text>
</comment>
<evidence type="ECO:0000256" key="2">
    <source>
        <dbReference type="ARBA" id="ARBA00022729"/>
    </source>
</evidence>
<evidence type="ECO:0000256" key="4">
    <source>
        <dbReference type="ARBA" id="ARBA00022960"/>
    </source>
</evidence>
<evidence type="ECO:0000256" key="7">
    <source>
        <dbReference type="PIRSR" id="PIRSR618044-1"/>
    </source>
</evidence>
<dbReference type="InterPro" id="IPR018044">
    <property type="entry name" value="Peptidase_S11"/>
</dbReference>
<feature type="signal peptide" evidence="10">
    <location>
        <begin position="1"/>
        <end position="18"/>
    </location>
</feature>
<evidence type="ECO:0000313" key="13">
    <source>
        <dbReference type="Proteomes" id="UP000036270"/>
    </source>
</evidence>
<dbReference type="Pfam" id="PF00768">
    <property type="entry name" value="Peptidase_S11"/>
    <property type="match status" value="1"/>
</dbReference>
<evidence type="ECO:0000256" key="6">
    <source>
        <dbReference type="ARBA" id="ARBA00023316"/>
    </source>
</evidence>